<dbReference type="RefSeq" id="WP_382379194.1">
    <property type="nucleotide sequence ID" value="NZ_JBHRZI010000040.1"/>
</dbReference>
<reference evidence="3" key="1">
    <citation type="journal article" date="2019" name="Int. J. Syst. Evol. Microbiol.">
        <title>The Global Catalogue of Microorganisms (GCM) 10K type strain sequencing project: providing services to taxonomists for standard genome sequencing and annotation.</title>
        <authorList>
            <consortium name="The Broad Institute Genomics Platform"/>
            <consortium name="The Broad Institute Genome Sequencing Center for Infectious Disease"/>
            <person name="Wu L."/>
            <person name="Ma J."/>
        </authorList>
    </citation>
    <scope>NUCLEOTIDE SEQUENCE [LARGE SCALE GENOMIC DNA]</scope>
    <source>
        <strain evidence="3">CGMCC 4.7405</strain>
    </source>
</reference>
<proteinExistence type="predicted"/>
<dbReference type="SUPFAM" id="SSF81296">
    <property type="entry name" value="E set domains"/>
    <property type="match status" value="1"/>
</dbReference>
<comment type="caution">
    <text evidence="2">The sequence shown here is derived from an EMBL/GenBank/DDBJ whole genome shotgun (WGS) entry which is preliminary data.</text>
</comment>
<organism evidence="2 3">
    <name type="scientific">Lentzea rhizosphaerae</name>
    <dbReference type="NCBI Taxonomy" id="2041025"/>
    <lineage>
        <taxon>Bacteria</taxon>
        <taxon>Bacillati</taxon>
        <taxon>Actinomycetota</taxon>
        <taxon>Actinomycetes</taxon>
        <taxon>Pseudonocardiales</taxon>
        <taxon>Pseudonocardiaceae</taxon>
        <taxon>Lentzea</taxon>
    </lineage>
</organism>
<dbReference type="Pfam" id="PF02922">
    <property type="entry name" value="CBM_48"/>
    <property type="match status" value="1"/>
</dbReference>
<accession>A0ABV8C720</accession>
<keyword evidence="3" id="KW-1185">Reference proteome</keyword>
<dbReference type="EMBL" id="JBHRZI010000040">
    <property type="protein sequence ID" value="MFC3897711.1"/>
    <property type="molecule type" value="Genomic_DNA"/>
</dbReference>
<sequence>MTGELTDDVAVAGTFNGWSKEPLTDEHNRLWSVDVPAARPGDDYRYVIVHDGVELRPWRPDPYATAMRSSLGDSAAEFPGGFSWGYNPSSIFTV</sequence>
<feature type="domain" description="Glycoside hydrolase family 13 N-terminal" evidence="1">
    <location>
        <begin position="8"/>
        <end position="64"/>
    </location>
</feature>
<protein>
    <recommendedName>
        <fullName evidence="1">Glycoside hydrolase family 13 N-terminal domain-containing protein</fullName>
    </recommendedName>
</protein>
<dbReference type="InterPro" id="IPR004193">
    <property type="entry name" value="Glyco_hydro_13_N"/>
</dbReference>
<dbReference type="InterPro" id="IPR014756">
    <property type="entry name" value="Ig_E-set"/>
</dbReference>
<dbReference type="Gene3D" id="2.60.40.10">
    <property type="entry name" value="Immunoglobulins"/>
    <property type="match status" value="1"/>
</dbReference>
<evidence type="ECO:0000259" key="1">
    <source>
        <dbReference type="Pfam" id="PF02922"/>
    </source>
</evidence>
<name>A0ABV8C720_9PSEU</name>
<gene>
    <name evidence="2" type="ORF">ACFOWZ_40100</name>
</gene>
<dbReference type="InterPro" id="IPR013783">
    <property type="entry name" value="Ig-like_fold"/>
</dbReference>
<evidence type="ECO:0000313" key="3">
    <source>
        <dbReference type="Proteomes" id="UP001595690"/>
    </source>
</evidence>
<dbReference type="Proteomes" id="UP001595690">
    <property type="component" value="Unassembled WGS sequence"/>
</dbReference>
<evidence type="ECO:0000313" key="2">
    <source>
        <dbReference type="EMBL" id="MFC3897711.1"/>
    </source>
</evidence>